<reference evidence="8 9" key="1">
    <citation type="submission" date="2016-03" db="EMBL/GenBank/DDBJ databases">
        <title>Comparative genomics of Pseudogymnoascus destructans, the fungus causing white-nose syndrome of bats.</title>
        <authorList>
            <person name="Palmer J.M."/>
            <person name="Drees K.P."/>
            <person name="Foster J.T."/>
            <person name="Lindner D.L."/>
        </authorList>
    </citation>
    <scope>NUCLEOTIDE SEQUENCE [LARGE SCALE GENOMIC DNA]</scope>
    <source>
        <strain evidence="8 9">UAMH 10579</strain>
    </source>
</reference>
<keyword evidence="2 6" id="KW-0560">Oxidoreductase</keyword>
<dbReference type="Pfam" id="PF00171">
    <property type="entry name" value="Aldedh"/>
    <property type="match status" value="1"/>
</dbReference>
<dbReference type="InterPro" id="IPR029510">
    <property type="entry name" value="Ald_DH_CS_GLU"/>
</dbReference>
<dbReference type="RefSeq" id="XP_018125506.1">
    <property type="nucleotide sequence ID" value="XM_018278743.2"/>
</dbReference>
<dbReference type="EMBL" id="KV460280">
    <property type="protein sequence ID" value="OBT91773.1"/>
    <property type="molecule type" value="Genomic_DNA"/>
</dbReference>
<dbReference type="FunFam" id="3.40.605.10:FF:000007">
    <property type="entry name" value="NAD/NADP-dependent betaine aldehyde dehydrogenase"/>
    <property type="match status" value="1"/>
</dbReference>
<dbReference type="EC" id="1.2.1.3" evidence="3"/>
<evidence type="ECO:0000256" key="6">
    <source>
        <dbReference type="RuleBase" id="RU003345"/>
    </source>
</evidence>
<evidence type="ECO:0000313" key="8">
    <source>
        <dbReference type="EMBL" id="OBT91773.1"/>
    </source>
</evidence>
<dbReference type="InterPro" id="IPR015590">
    <property type="entry name" value="Aldehyde_DH_dom"/>
</dbReference>
<evidence type="ECO:0000256" key="1">
    <source>
        <dbReference type="ARBA" id="ARBA00009986"/>
    </source>
</evidence>
<dbReference type="GeneID" id="28842715"/>
<gene>
    <name evidence="8" type="ORF">VE01_09329</name>
</gene>
<dbReference type="SUPFAM" id="SSF53720">
    <property type="entry name" value="ALDH-like"/>
    <property type="match status" value="1"/>
</dbReference>
<comment type="similarity">
    <text evidence="1 6">Belongs to the aldehyde dehydrogenase family.</text>
</comment>
<comment type="catalytic activity">
    <reaction evidence="4">
        <text>an aldehyde + NAD(+) + H2O = a carboxylate + NADH + 2 H(+)</text>
        <dbReference type="Rhea" id="RHEA:16185"/>
        <dbReference type="ChEBI" id="CHEBI:15377"/>
        <dbReference type="ChEBI" id="CHEBI:15378"/>
        <dbReference type="ChEBI" id="CHEBI:17478"/>
        <dbReference type="ChEBI" id="CHEBI:29067"/>
        <dbReference type="ChEBI" id="CHEBI:57540"/>
        <dbReference type="ChEBI" id="CHEBI:57945"/>
        <dbReference type="EC" id="1.2.1.3"/>
    </reaction>
</comment>
<dbReference type="Gene3D" id="3.40.605.10">
    <property type="entry name" value="Aldehyde Dehydrogenase, Chain A, domain 1"/>
    <property type="match status" value="1"/>
</dbReference>
<evidence type="ECO:0000256" key="2">
    <source>
        <dbReference type="ARBA" id="ARBA00023002"/>
    </source>
</evidence>
<feature type="active site" evidence="5">
    <location>
        <position position="259"/>
    </location>
</feature>
<evidence type="ECO:0000256" key="3">
    <source>
        <dbReference type="ARBA" id="ARBA00024226"/>
    </source>
</evidence>
<dbReference type="InterPro" id="IPR016161">
    <property type="entry name" value="Ald_DH/histidinol_DH"/>
</dbReference>
<dbReference type="STRING" id="342668.A0A1B8G7G5"/>
<protein>
    <recommendedName>
        <fullName evidence="3">aldehyde dehydrogenase (NAD(+))</fullName>
        <ecNumber evidence="3">1.2.1.3</ecNumber>
    </recommendedName>
</protein>
<dbReference type="OrthoDB" id="310895at2759"/>
<dbReference type="Gene3D" id="3.40.309.10">
    <property type="entry name" value="Aldehyde Dehydrogenase, Chain A, domain 2"/>
    <property type="match status" value="1"/>
</dbReference>
<feature type="domain" description="Aldehyde dehydrogenase" evidence="7">
    <location>
        <begin position="24"/>
        <end position="483"/>
    </location>
</feature>
<dbReference type="FunFam" id="3.40.309.10:FF:000012">
    <property type="entry name" value="Betaine aldehyde dehydrogenase"/>
    <property type="match status" value="1"/>
</dbReference>
<evidence type="ECO:0000313" key="9">
    <source>
        <dbReference type="Proteomes" id="UP000091956"/>
    </source>
</evidence>
<dbReference type="InterPro" id="IPR016163">
    <property type="entry name" value="Ald_DH_C"/>
</dbReference>
<dbReference type="PANTHER" id="PTHR11699">
    <property type="entry name" value="ALDEHYDE DEHYDROGENASE-RELATED"/>
    <property type="match status" value="1"/>
</dbReference>
<dbReference type="InterPro" id="IPR016162">
    <property type="entry name" value="Ald_DH_N"/>
</dbReference>
<proteinExistence type="inferred from homology"/>
<keyword evidence="9" id="KW-1185">Reference proteome</keyword>
<evidence type="ECO:0000256" key="5">
    <source>
        <dbReference type="PROSITE-ProRule" id="PRU10007"/>
    </source>
</evidence>
<reference evidence="9" key="2">
    <citation type="journal article" date="2018" name="Nat. Commun.">
        <title>Extreme sensitivity to ultraviolet light in the fungal pathogen causing white-nose syndrome of bats.</title>
        <authorList>
            <person name="Palmer J.M."/>
            <person name="Drees K.P."/>
            <person name="Foster J.T."/>
            <person name="Lindner D.L."/>
        </authorList>
    </citation>
    <scope>NUCLEOTIDE SEQUENCE [LARGE SCALE GENOMIC DNA]</scope>
    <source>
        <strain evidence="9">UAMH 10579</strain>
    </source>
</reference>
<organism evidence="8 9">
    <name type="scientific">Pseudogymnoascus verrucosus</name>
    <dbReference type="NCBI Taxonomy" id="342668"/>
    <lineage>
        <taxon>Eukaryota</taxon>
        <taxon>Fungi</taxon>
        <taxon>Dikarya</taxon>
        <taxon>Ascomycota</taxon>
        <taxon>Pezizomycotina</taxon>
        <taxon>Leotiomycetes</taxon>
        <taxon>Thelebolales</taxon>
        <taxon>Thelebolaceae</taxon>
        <taxon>Pseudogymnoascus</taxon>
    </lineage>
</organism>
<dbReference type="Proteomes" id="UP000091956">
    <property type="component" value="Unassembled WGS sequence"/>
</dbReference>
<dbReference type="GO" id="GO:0004029">
    <property type="term" value="F:aldehyde dehydrogenase (NAD+) activity"/>
    <property type="evidence" value="ECO:0007669"/>
    <property type="project" value="UniProtKB-EC"/>
</dbReference>
<sequence length="489" mass="52916">MLLTVPQDKQKIITQLFINNEYVNCQNPQKISVYNPITEELVSDQIPVAGEHDVDAAVAAGNAAFVKWRAWRGTARRQLLLKFADLLERDQEELGFLTRLTLGAPYLAFGQGEIQTAVENFRYFAGWIDKFAGESFPQDDGFYKVVRNEPLGVVAGIIPWNGPLASVGLKAAPALATGNVFILKPSEKTPLMAAALGKLIIEAGFPPGVFQVLSGDGSTGALLASHMNVAKVSFTGSVQTGKTVQILAAQSNLKRVTLELGGKSPAVIFDDANLENATEWCVNTMTVNSGQICFAPSRVYCQAGIYDRFLELYGKKFTAKKMGDPEDKDTSLGPVIDKAQYDRIVSMITTAESEKQGTLLQGGRGTTGKGFFIQPAIFVDTKENATIYKDEIFGPVVVINRFETEEEVVAKSNNSKYGLMAGVFTQDINRALRVSSAFDSGVVGINCISTINISCPFGGTKESGIGREQGSAALRCYTEPKTVLINLAY</sequence>
<evidence type="ECO:0000259" key="7">
    <source>
        <dbReference type="Pfam" id="PF00171"/>
    </source>
</evidence>
<accession>A0A1B8G7G5</accession>
<dbReference type="PROSITE" id="PS00687">
    <property type="entry name" value="ALDEHYDE_DEHYDR_GLU"/>
    <property type="match status" value="1"/>
</dbReference>
<evidence type="ECO:0000256" key="4">
    <source>
        <dbReference type="ARBA" id="ARBA00049194"/>
    </source>
</evidence>
<name>A0A1B8G7G5_9PEZI</name>
<dbReference type="AlphaFoldDB" id="A0A1B8G7G5"/>